<dbReference type="PROSITE" id="PS01117">
    <property type="entry name" value="HTH_MARR_1"/>
    <property type="match status" value="1"/>
</dbReference>
<dbReference type="PANTHER" id="PTHR33164">
    <property type="entry name" value="TRANSCRIPTIONAL REGULATOR, MARR FAMILY"/>
    <property type="match status" value="1"/>
</dbReference>
<dbReference type="InterPro" id="IPR000835">
    <property type="entry name" value="HTH_MarR-typ"/>
</dbReference>
<dbReference type="KEGG" id="cga:Celgi_2646"/>
<accession>F8A3V3</accession>
<dbReference type="InterPro" id="IPR023187">
    <property type="entry name" value="Tscrpt_reg_MarR-type_CS"/>
</dbReference>
<evidence type="ECO:0000256" key="2">
    <source>
        <dbReference type="ARBA" id="ARBA00023125"/>
    </source>
</evidence>
<evidence type="ECO:0000259" key="4">
    <source>
        <dbReference type="PROSITE" id="PS50995"/>
    </source>
</evidence>
<sequence length="165" mass="18128">MTTPPPQAGPEQDLLRQLEVFWRTLREAAGLLVRDAECSRSTATLVRVLAERDRAGRSTQVGDVAQVMRVDTSVASRHVSQLVEEGLVERTVGTGDKRARALRLTPLGRERSREIDAALVRRTGEIFAGWDPQDVADAAATLHRLSRTIDEASAPPARERALRAV</sequence>
<dbReference type="PANTHER" id="PTHR33164:SF57">
    <property type="entry name" value="MARR-FAMILY TRANSCRIPTIONAL REGULATOR"/>
    <property type="match status" value="1"/>
</dbReference>
<dbReference type="GO" id="GO:0006950">
    <property type="term" value="P:response to stress"/>
    <property type="evidence" value="ECO:0007669"/>
    <property type="project" value="TreeGrafter"/>
</dbReference>
<dbReference type="STRING" id="593907.Celgi_2646"/>
<feature type="domain" description="HTH marR-type" evidence="4">
    <location>
        <begin position="11"/>
        <end position="147"/>
    </location>
</feature>
<evidence type="ECO:0000256" key="1">
    <source>
        <dbReference type="ARBA" id="ARBA00023015"/>
    </source>
</evidence>
<dbReference type="EMBL" id="CP002665">
    <property type="protein sequence ID" value="AEI13145.1"/>
    <property type="molecule type" value="Genomic_DNA"/>
</dbReference>
<dbReference type="RefSeq" id="WP_013884662.1">
    <property type="nucleotide sequence ID" value="NC_015671.1"/>
</dbReference>
<dbReference type="SUPFAM" id="SSF46785">
    <property type="entry name" value="Winged helix' DNA-binding domain"/>
    <property type="match status" value="1"/>
</dbReference>
<dbReference type="GO" id="GO:0003677">
    <property type="term" value="F:DNA binding"/>
    <property type="evidence" value="ECO:0007669"/>
    <property type="project" value="UniProtKB-KW"/>
</dbReference>
<dbReference type="eggNOG" id="COG1846">
    <property type="taxonomic scope" value="Bacteria"/>
</dbReference>
<keyword evidence="2" id="KW-0238">DNA-binding</keyword>
<evidence type="ECO:0000313" key="6">
    <source>
        <dbReference type="Proteomes" id="UP000000485"/>
    </source>
</evidence>
<keyword evidence="3" id="KW-0804">Transcription</keyword>
<dbReference type="SMART" id="SM00347">
    <property type="entry name" value="HTH_MARR"/>
    <property type="match status" value="1"/>
</dbReference>
<keyword evidence="1" id="KW-0805">Transcription regulation</keyword>
<proteinExistence type="predicted"/>
<dbReference type="Proteomes" id="UP000000485">
    <property type="component" value="Chromosome"/>
</dbReference>
<dbReference type="Pfam" id="PF12802">
    <property type="entry name" value="MarR_2"/>
    <property type="match status" value="1"/>
</dbReference>
<dbReference type="PROSITE" id="PS50995">
    <property type="entry name" value="HTH_MARR_2"/>
    <property type="match status" value="1"/>
</dbReference>
<dbReference type="InterPro" id="IPR036390">
    <property type="entry name" value="WH_DNA-bd_sf"/>
</dbReference>
<evidence type="ECO:0000256" key="3">
    <source>
        <dbReference type="ARBA" id="ARBA00023163"/>
    </source>
</evidence>
<dbReference type="InterPro" id="IPR039422">
    <property type="entry name" value="MarR/SlyA-like"/>
</dbReference>
<name>F8A3V3_CELGA</name>
<dbReference type="AlphaFoldDB" id="F8A3V3"/>
<reference evidence="6" key="1">
    <citation type="submission" date="2011-04" db="EMBL/GenBank/DDBJ databases">
        <title>Complete sequence of Cellvibrio gilvus ATCC 13127.</title>
        <authorList>
            <person name="Lucas S."/>
            <person name="Han J."/>
            <person name="Lapidus A."/>
            <person name="Cheng J.-F."/>
            <person name="Goodwin L."/>
            <person name="Pitluck S."/>
            <person name="Peters L."/>
            <person name="Munk A."/>
            <person name="Detter J.C."/>
            <person name="Han C."/>
            <person name="Tapia R."/>
            <person name="Land M."/>
            <person name="Hauser L."/>
            <person name="Kyrpides N."/>
            <person name="Ivanova N."/>
            <person name="Ovchinnikova G."/>
            <person name="Pagani I."/>
            <person name="Mead D."/>
            <person name="Brumm P."/>
            <person name="Woyke T."/>
        </authorList>
    </citation>
    <scope>NUCLEOTIDE SEQUENCE [LARGE SCALE GENOMIC DNA]</scope>
    <source>
        <strain evidence="6">ATCC 13127 / NRRL B-14078</strain>
    </source>
</reference>
<protein>
    <submittedName>
        <fullName evidence="5">Regulatory protein MarR</fullName>
    </submittedName>
</protein>
<gene>
    <name evidence="5" type="ordered locus">Celgi_2646</name>
</gene>
<dbReference type="GO" id="GO:0003700">
    <property type="term" value="F:DNA-binding transcription factor activity"/>
    <property type="evidence" value="ECO:0007669"/>
    <property type="project" value="InterPro"/>
</dbReference>
<dbReference type="HOGENOM" id="CLU_1400289_0_0_11"/>
<keyword evidence="6" id="KW-1185">Reference proteome</keyword>
<evidence type="ECO:0000313" key="5">
    <source>
        <dbReference type="EMBL" id="AEI13145.1"/>
    </source>
</evidence>
<organism evidence="5 6">
    <name type="scientific">Cellulomonas gilvus (strain ATCC 13127 / NRRL B-14078)</name>
    <name type="common">Cellvibrio gilvus</name>
    <dbReference type="NCBI Taxonomy" id="593907"/>
    <lineage>
        <taxon>Bacteria</taxon>
        <taxon>Bacillati</taxon>
        <taxon>Actinomycetota</taxon>
        <taxon>Actinomycetes</taxon>
        <taxon>Micrococcales</taxon>
        <taxon>Cellulomonadaceae</taxon>
        <taxon>Cellulomonas</taxon>
    </lineage>
</organism>
<dbReference type="InterPro" id="IPR036388">
    <property type="entry name" value="WH-like_DNA-bd_sf"/>
</dbReference>
<dbReference type="Gene3D" id="1.10.10.10">
    <property type="entry name" value="Winged helix-like DNA-binding domain superfamily/Winged helix DNA-binding domain"/>
    <property type="match status" value="1"/>
</dbReference>